<accession>A0ABZ3IWC2</accession>
<dbReference type="InterPro" id="IPR046239">
    <property type="entry name" value="DUF6272"/>
</dbReference>
<dbReference type="Proteomes" id="UP000216052">
    <property type="component" value="Chromosome"/>
</dbReference>
<evidence type="ECO:0000313" key="1">
    <source>
        <dbReference type="EMBL" id="XFO70168.1"/>
    </source>
</evidence>
<proteinExistence type="predicted"/>
<dbReference type="NCBIfam" id="NF038262">
    <property type="entry name" value="SiaB_fam_kinase"/>
    <property type="match status" value="1"/>
</dbReference>
<reference evidence="1" key="1">
    <citation type="submission" date="2024-05" db="EMBL/GenBank/DDBJ databases">
        <title>Isolation and characterization of Sporomusa carbonis sp. nov., a carboxydotrophic hydrogenogen in the genus of Sporomusa isolated from a charcoal burning pile.</title>
        <authorList>
            <person name="Boeer T."/>
            <person name="Rosenbaum F."/>
            <person name="Eysell L."/>
            <person name="Mueller V."/>
            <person name="Daniel R."/>
            <person name="Poehlein A."/>
        </authorList>
    </citation>
    <scope>NUCLEOTIDE SEQUENCE [LARGE SCALE GENOMIC DNA]</scope>
    <source>
        <strain evidence="1">DSM 3132</strain>
    </source>
</reference>
<protein>
    <submittedName>
        <fullName evidence="1">Uncharacterized protein</fullName>
    </submittedName>
</protein>
<evidence type="ECO:0000313" key="2">
    <source>
        <dbReference type="Proteomes" id="UP000216052"/>
    </source>
</evidence>
<organism evidence="1 2">
    <name type="scientific">Sporomusa acidovorans (strain ATCC 49682 / DSM 3132 / Mol)</name>
    <dbReference type="NCBI Taxonomy" id="1123286"/>
    <lineage>
        <taxon>Bacteria</taxon>
        <taxon>Bacillati</taxon>
        <taxon>Bacillota</taxon>
        <taxon>Negativicutes</taxon>
        <taxon>Selenomonadales</taxon>
        <taxon>Sporomusaceae</taxon>
        <taxon>Sporomusa</taxon>
    </lineage>
</organism>
<dbReference type="EMBL" id="CP155571">
    <property type="protein sequence ID" value="XFO70168.1"/>
    <property type="molecule type" value="Genomic_DNA"/>
</dbReference>
<name>A0ABZ3IWC2_SPOA4</name>
<dbReference type="RefSeq" id="WP_093797089.1">
    <property type="nucleotide sequence ID" value="NZ_CP155571.1"/>
</dbReference>
<gene>
    <name evidence="1" type="ORF">SPACI_001560</name>
</gene>
<keyword evidence="2" id="KW-1185">Reference proteome</keyword>
<dbReference type="Pfam" id="PF19788">
    <property type="entry name" value="DUF6272"/>
    <property type="match status" value="1"/>
</dbReference>
<sequence length="181" mass="19878">MELNLLDLQRTLQNYGVLINFSGRFTQAIIEQLGDAVKKYLETEAISQNDTYNVFSVFIEQTQNIKNYGAEKSGSPTGDRIVNSGIVAIGKTEDAYFVSSGNFIENQDIGPLTARLDQISSLDKAGLKKLYKEQMRKAIAPGSSGAGLGLIDIARRASRPLSYSLVKIDEDVSFFTLKVSI</sequence>